<keyword evidence="3" id="KW-1185">Reference proteome</keyword>
<protein>
    <submittedName>
        <fullName evidence="2">Uncharacterized protein</fullName>
    </submittedName>
</protein>
<name>A0AAD1R1E3_PELCU</name>
<sequence length="104" mass="11406">MAAVSRPSGPLSHSMSELDWIFKAFWAKLASRLHSTKQEGTPADTPQRPRDKGTAWEVEPAKHAIAQLGKPCVKSRDDPRAHGLEVQRSQPTQWDPAEPAKGVG</sequence>
<proteinExistence type="predicted"/>
<feature type="compositionally biased region" description="Basic and acidic residues" evidence="1">
    <location>
        <begin position="47"/>
        <end position="62"/>
    </location>
</feature>
<evidence type="ECO:0000256" key="1">
    <source>
        <dbReference type="SAM" id="MobiDB-lite"/>
    </source>
</evidence>
<organism evidence="2 3">
    <name type="scientific">Pelobates cultripes</name>
    <name type="common">Western spadefoot toad</name>
    <dbReference type="NCBI Taxonomy" id="61616"/>
    <lineage>
        <taxon>Eukaryota</taxon>
        <taxon>Metazoa</taxon>
        <taxon>Chordata</taxon>
        <taxon>Craniata</taxon>
        <taxon>Vertebrata</taxon>
        <taxon>Euteleostomi</taxon>
        <taxon>Amphibia</taxon>
        <taxon>Batrachia</taxon>
        <taxon>Anura</taxon>
        <taxon>Pelobatoidea</taxon>
        <taxon>Pelobatidae</taxon>
        <taxon>Pelobates</taxon>
    </lineage>
</organism>
<dbReference type="Proteomes" id="UP001295444">
    <property type="component" value="Chromosome 01"/>
</dbReference>
<accession>A0AAD1R1E3</accession>
<dbReference type="AlphaFoldDB" id="A0AAD1R1E3"/>
<reference evidence="2" key="1">
    <citation type="submission" date="2022-03" db="EMBL/GenBank/DDBJ databases">
        <authorList>
            <person name="Alioto T."/>
            <person name="Alioto T."/>
            <person name="Gomez Garrido J."/>
        </authorList>
    </citation>
    <scope>NUCLEOTIDE SEQUENCE</scope>
</reference>
<feature type="compositionally biased region" description="Basic and acidic residues" evidence="1">
    <location>
        <begin position="74"/>
        <end position="85"/>
    </location>
</feature>
<evidence type="ECO:0000313" key="2">
    <source>
        <dbReference type="EMBL" id="CAH2221957.1"/>
    </source>
</evidence>
<dbReference type="EMBL" id="OW240912">
    <property type="protein sequence ID" value="CAH2221957.1"/>
    <property type="molecule type" value="Genomic_DNA"/>
</dbReference>
<gene>
    <name evidence="2" type="ORF">PECUL_23A004577</name>
</gene>
<evidence type="ECO:0000313" key="3">
    <source>
        <dbReference type="Proteomes" id="UP001295444"/>
    </source>
</evidence>
<feature type="region of interest" description="Disordered" evidence="1">
    <location>
        <begin position="34"/>
        <end position="104"/>
    </location>
</feature>